<keyword evidence="1" id="KW-0175">Coiled coil</keyword>
<keyword evidence="3" id="KW-1185">Reference proteome</keyword>
<comment type="caution">
    <text evidence="2">The sequence shown here is derived from an EMBL/GenBank/DDBJ whole genome shotgun (WGS) entry which is preliminary data.</text>
</comment>
<evidence type="ECO:0000313" key="3">
    <source>
        <dbReference type="Proteomes" id="UP001152747"/>
    </source>
</evidence>
<name>A0A9P1IGB8_9PELO</name>
<reference evidence="2" key="1">
    <citation type="submission" date="2022-11" db="EMBL/GenBank/DDBJ databases">
        <authorList>
            <person name="Kikuchi T."/>
        </authorList>
    </citation>
    <scope>NUCLEOTIDE SEQUENCE</scope>
    <source>
        <strain evidence="2">PS1010</strain>
    </source>
</reference>
<dbReference type="EMBL" id="CANHGI010000003">
    <property type="protein sequence ID" value="CAI5444809.1"/>
    <property type="molecule type" value="Genomic_DNA"/>
</dbReference>
<dbReference type="CDD" id="cd22999">
    <property type="entry name" value="SAP_SLX4"/>
    <property type="match status" value="1"/>
</dbReference>
<dbReference type="PANTHER" id="PTHR21541">
    <property type="entry name" value="BTB POZ DOMAIN CONTAINING 12"/>
    <property type="match status" value="1"/>
</dbReference>
<accession>A0A9P1IGB8</accession>
<dbReference type="Proteomes" id="UP001152747">
    <property type="component" value="Unassembled WGS sequence"/>
</dbReference>
<evidence type="ECO:0000256" key="1">
    <source>
        <dbReference type="SAM" id="Coils"/>
    </source>
</evidence>
<dbReference type="OrthoDB" id="5576441at2759"/>
<proteinExistence type="predicted"/>
<gene>
    <name evidence="2" type="ORF">CAMP_LOCUS7446</name>
</gene>
<dbReference type="PANTHER" id="PTHR21541:SF3">
    <property type="entry name" value="STRUCTURE-SPECIFIC ENDONUCLEASE SUBUNIT SLX4"/>
    <property type="match status" value="1"/>
</dbReference>
<evidence type="ECO:0000313" key="2">
    <source>
        <dbReference type="EMBL" id="CAI5444809.1"/>
    </source>
</evidence>
<dbReference type="GO" id="GO:0033557">
    <property type="term" value="C:Slx1-Slx4 complex"/>
    <property type="evidence" value="ECO:0007669"/>
    <property type="project" value="TreeGrafter"/>
</dbReference>
<dbReference type="GO" id="GO:0000712">
    <property type="term" value="P:resolution of meiotic recombination intermediates"/>
    <property type="evidence" value="ECO:0007669"/>
    <property type="project" value="TreeGrafter"/>
</dbReference>
<organism evidence="2 3">
    <name type="scientific">Caenorhabditis angaria</name>
    <dbReference type="NCBI Taxonomy" id="860376"/>
    <lineage>
        <taxon>Eukaryota</taxon>
        <taxon>Metazoa</taxon>
        <taxon>Ecdysozoa</taxon>
        <taxon>Nematoda</taxon>
        <taxon>Chromadorea</taxon>
        <taxon>Rhabditida</taxon>
        <taxon>Rhabditina</taxon>
        <taxon>Rhabditomorpha</taxon>
        <taxon>Rhabditoidea</taxon>
        <taxon>Rhabditidae</taxon>
        <taxon>Peloderinae</taxon>
        <taxon>Caenorhabditis</taxon>
    </lineage>
</organism>
<sequence length="693" mass="79933">MEEDVLKKTCLFEAPKRPAKSGNVQKMVSEVNAFFTAPKNRPEIEEITLNDDDDENVQVRIKCKYCAKDITNWMKNKRETHQLECERIKKKSSLAPKITEEPPTKKWETSKDSVKFAKIDADDEANRRRKRPRSFAVVELAPRECQCEVLTTLHTRFMEKFTFSSQKQRSSAITLTEFSFTQQKMLKKISRLEQLSIDFRKMAEDSNPSYSEIMKIQGIGGFVEAPKLILKHRTTILTKNPKLELEFPKEILQFWLVFVFSAQKEWCGIEQAKMIREIGTNYGPVGLVDYIDEHKYEWRNTMKEEEEKKEEIEIEKIDTVEVVEQKEEEKEPDLFDTDDPLIGFNTEPMEIEPIADMEPMEVEVEIQSPRLSGGADLQEKEEEDQEKSLSQQILQSTSIIDDSFDNFIVPPQKYTSPEKSKSPQNQLMIEDSFDNFKPDDICEIQDEPGPSKFRTPETRNRGEKLSFASNVRILKTSNITPMPDFEEMTEIELKMRMKEIGQRPKGRKKMIEMLKMAYDTLHPEIVPNTPTIRPIVAISENDERPKAKPKKPSLNARLAQLAPKMNEEKEPEDEEDLGDKTLNLSNEYDDEIVGKIEEEEVFDKKDLGSMKSAFLQWIRKEANFELYNHMLSLNVVSLEELLARLGKSDGPESLIGKAKLAKILDELSITYQLPQKGTFGGAGGKRRGAFGRK</sequence>
<feature type="coiled-coil region" evidence="1">
    <location>
        <begin position="295"/>
        <end position="329"/>
    </location>
</feature>
<dbReference type="AlphaFoldDB" id="A0A9P1IGB8"/>
<protein>
    <submittedName>
        <fullName evidence="2">Uncharacterized protein</fullName>
    </submittedName>
</protein>